<gene>
    <name evidence="6" type="ORF">TCMB3V08_LOCUS5723</name>
</gene>
<proteinExistence type="predicted"/>
<feature type="compositionally biased region" description="Polar residues" evidence="5">
    <location>
        <begin position="87"/>
        <end position="124"/>
    </location>
</feature>
<feature type="region of interest" description="Disordered" evidence="5">
    <location>
        <begin position="79"/>
        <end position="124"/>
    </location>
</feature>
<dbReference type="GO" id="GO:0016020">
    <property type="term" value="C:membrane"/>
    <property type="evidence" value="ECO:0007669"/>
    <property type="project" value="UniProtKB-SubCell"/>
</dbReference>
<keyword evidence="4" id="KW-0472">Membrane</keyword>
<evidence type="ECO:0000256" key="5">
    <source>
        <dbReference type="SAM" id="MobiDB-lite"/>
    </source>
</evidence>
<dbReference type="EMBL" id="OE181396">
    <property type="protein sequence ID" value="CAD7573082.1"/>
    <property type="molecule type" value="Genomic_DNA"/>
</dbReference>
<keyword evidence="2" id="KW-0812">Transmembrane</keyword>
<sequence>MVSMYLTSSLNNIMGSFNPPLPCLTLPFNITTYILLICVQVWPSGREDILKTDTPNNTTEQINWSQGLSSSWEAFSSSDTDREYSVSDDSLSEETYNSESQSESSTGYDKLSLSSSSQLFAKEA</sequence>
<keyword evidence="3" id="KW-1133">Transmembrane helix</keyword>
<evidence type="ECO:0000256" key="2">
    <source>
        <dbReference type="ARBA" id="ARBA00022692"/>
    </source>
</evidence>
<organism evidence="6">
    <name type="scientific">Timema californicum</name>
    <name type="common">California timema</name>
    <name type="synonym">Walking stick</name>
    <dbReference type="NCBI Taxonomy" id="61474"/>
    <lineage>
        <taxon>Eukaryota</taxon>
        <taxon>Metazoa</taxon>
        <taxon>Ecdysozoa</taxon>
        <taxon>Arthropoda</taxon>
        <taxon>Hexapoda</taxon>
        <taxon>Insecta</taxon>
        <taxon>Pterygota</taxon>
        <taxon>Neoptera</taxon>
        <taxon>Polyneoptera</taxon>
        <taxon>Phasmatodea</taxon>
        <taxon>Timematodea</taxon>
        <taxon>Timematoidea</taxon>
        <taxon>Timematidae</taxon>
        <taxon>Timema</taxon>
    </lineage>
</organism>
<name>A0A7R9P7L0_TIMCA</name>
<evidence type="ECO:0000256" key="4">
    <source>
        <dbReference type="ARBA" id="ARBA00023136"/>
    </source>
</evidence>
<dbReference type="InterPro" id="IPR029020">
    <property type="entry name" value="Ammonium/urea_transptr"/>
</dbReference>
<reference evidence="6" key="1">
    <citation type="submission" date="2020-11" db="EMBL/GenBank/DDBJ databases">
        <authorList>
            <person name="Tran Van P."/>
        </authorList>
    </citation>
    <scope>NUCLEOTIDE SEQUENCE</scope>
</reference>
<dbReference type="AlphaFoldDB" id="A0A7R9P7L0"/>
<comment type="subcellular location">
    <subcellularLocation>
        <location evidence="1">Membrane</location>
        <topology evidence="1">Multi-pass membrane protein</topology>
    </subcellularLocation>
</comment>
<accession>A0A7R9P7L0</accession>
<evidence type="ECO:0000256" key="1">
    <source>
        <dbReference type="ARBA" id="ARBA00004141"/>
    </source>
</evidence>
<evidence type="ECO:0000256" key="3">
    <source>
        <dbReference type="ARBA" id="ARBA00022989"/>
    </source>
</evidence>
<protein>
    <submittedName>
        <fullName evidence="6">(California timema) hypothetical protein</fullName>
    </submittedName>
</protein>
<dbReference type="Gene3D" id="1.10.3430.10">
    <property type="entry name" value="Ammonium transporter AmtB like domains"/>
    <property type="match status" value="1"/>
</dbReference>
<evidence type="ECO:0000313" key="6">
    <source>
        <dbReference type="EMBL" id="CAD7573082.1"/>
    </source>
</evidence>